<evidence type="ECO:0000313" key="2">
    <source>
        <dbReference type="EMBL" id="VDP74510.1"/>
    </source>
</evidence>
<sequence length="212" mass="23927">MHCHRLLELVIVLLHASGGQTEESGGECVVKDSASRNAPFWTLNVFDDYEYVYGYPPDFIGRVVGTVSVKNLTCDPAKPTDLKSKECTQALGPTYCHFNETILAQFAIDENKVPRCPHNARPESLEMTLNNTKPVQAMQVSEPTKDEIGQYHEERQTKLEEFFEQCAMDCNKLISIAGIWLCDYQKFLELVNGKPISAQTVTWDMSKKNIFG</sequence>
<protein>
    <submittedName>
        <fullName evidence="4">Secreted protein</fullName>
    </submittedName>
</protein>
<dbReference type="Proteomes" id="UP000272942">
    <property type="component" value="Unassembled WGS sequence"/>
</dbReference>
<keyword evidence="3" id="KW-1185">Reference proteome</keyword>
<evidence type="ECO:0000256" key="1">
    <source>
        <dbReference type="SAM" id="SignalP"/>
    </source>
</evidence>
<name>A0A183ADQ7_9TREM</name>
<evidence type="ECO:0000313" key="3">
    <source>
        <dbReference type="Proteomes" id="UP000272942"/>
    </source>
</evidence>
<dbReference type="EMBL" id="UZAN01041940">
    <property type="protein sequence ID" value="VDP74510.1"/>
    <property type="molecule type" value="Genomic_DNA"/>
</dbReference>
<gene>
    <name evidence="2" type="ORF">ECPE_LOCUS5092</name>
</gene>
<keyword evidence="1" id="KW-0732">Signal</keyword>
<proteinExistence type="predicted"/>
<dbReference type="AlphaFoldDB" id="A0A183ADQ7"/>
<dbReference type="OrthoDB" id="6228714at2759"/>
<accession>A0A183ADQ7</accession>
<reference evidence="2 3" key="2">
    <citation type="submission" date="2018-11" db="EMBL/GenBank/DDBJ databases">
        <authorList>
            <consortium name="Pathogen Informatics"/>
        </authorList>
    </citation>
    <scope>NUCLEOTIDE SEQUENCE [LARGE SCALE GENOMIC DNA]</scope>
    <source>
        <strain evidence="2 3">Egypt</strain>
    </source>
</reference>
<feature type="signal peptide" evidence="1">
    <location>
        <begin position="1"/>
        <end position="21"/>
    </location>
</feature>
<organism evidence="4">
    <name type="scientific">Echinostoma caproni</name>
    <dbReference type="NCBI Taxonomy" id="27848"/>
    <lineage>
        <taxon>Eukaryota</taxon>
        <taxon>Metazoa</taxon>
        <taxon>Spiralia</taxon>
        <taxon>Lophotrochozoa</taxon>
        <taxon>Platyhelminthes</taxon>
        <taxon>Trematoda</taxon>
        <taxon>Digenea</taxon>
        <taxon>Plagiorchiida</taxon>
        <taxon>Echinostomata</taxon>
        <taxon>Echinostomatoidea</taxon>
        <taxon>Echinostomatidae</taxon>
        <taxon>Echinostoma</taxon>
    </lineage>
</organism>
<dbReference type="WBParaSite" id="ECPE_0000510401-mRNA-1">
    <property type="protein sequence ID" value="ECPE_0000510401-mRNA-1"/>
    <property type="gene ID" value="ECPE_0000510401"/>
</dbReference>
<feature type="chain" id="PRO_5043137991" evidence="1">
    <location>
        <begin position="22"/>
        <end position="212"/>
    </location>
</feature>
<evidence type="ECO:0000313" key="4">
    <source>
        <dbReference type="WBParaSite" id="ECPE_0000510401-mRNA-1"/>
    </source>
</evidence>
<reference evidence="4" key="1">
    <citation type="submission" date="2016-06" db="UniProtKB">
        <authorList>
            <consortium name="WormBaseParasite"/>
        </authorList>
    </citation>
    <scope>IDENTIFICATION</scope>
</reference>